<sequence length="199" mass="21508">MGFQSPIPPKDADTELSELDHVAQTEQKMATPLSSSHAPDARDAQTEPQATPLGEECAGVASHDHTSSIKSNPESMYGTDHQVQVAQSGGWVPRVERTIPWHTEGSHSPARSDTSEDSMTVNLDEYTSKESKDRGRVGRSNSAAKARSARRHGHARTPMSPAGRAQKIAETHGDPDHSSYHYSRECSLSGDEQGPPNDS</sequence>
<reference evidence="2" key="1">
    <citation type="submission" date="2018-03" db="EMBL/GenBank/DDBJ databases">
        <authorList>
            <person name="Guldener U."/>
        </authorList>
    </citation>
    <scope>NUCLEOTIDE SEQUENCE</scope>
</reference>
<name>A0AAE8SSV1_9PEZI</name>
<feature type="compositionally biased region" description="Polar residues" evidence="1">
    <location>
        <begin position="109"/>
        <end position="121"/>
    </location>
</feature>
<evidence type="ECO:0000313" key="2">
    <source>
        <dbReference type="EMBL" id="SPN99849.1"/>
    </source>
</evidence>
<proteinExistence type="predicted"/>
<dbReference type="AlphaFoldDB" id="A0AAE8SSV1"/>
<accession>A0AAE8SSV1</accession>
<protein>
    <submittedName>
        <fullName evidence="2">Uncharacterized protein</fullName>
    </submittedName>
</protein>
<feature type="compositionally biased region" description="Basic and acidic residues" evidence="1">
    <location>
        <begin position="126"/>
        <end position="136"/>
    </location>
</feature>
<feature type="compositionally biased region" description="Polar residues" evidence="1">
    <location>
        <begin position="24"/>
        <end position="37"/>
    </location>
</feature>
<comment type="caution">
    <text evidence="2">The sequence shown here is derived from an EMBL/GenBank/DDBJ whole genome shotgun (WGS) entry which is preliminary data.</text>
</comment>
<feature type="compositionally biased region" description="Basic and acidic residues" evidence="1">
    <location>
        <begin position="10"/>
        <end position="23"/>
    </location>
</feature>
<gene>
    <name evidence="2" type="ORF">DNG_02701</name>
</gene>
<keyword evidence="3" id="KW-1185">Reference proteome</keyword>
<evidence type="ECO:0000256" key="1">
    <source>
        <dbReference type="SAM" id="MobiDB-lite"/>
    </source>
</evidence>
<feature type="region of interest" description="Disordered" evidence="1">
    <location>
        <begin position="1"/>
        <end position="199"/>
    </location>
</feature>
<dbReference type="EMBL" id="ONZQ02000003">
    <property type="protein sequence ID" value="SPN99849.1"/>
    <property type="molecule type" value="Genomic_DNA"/>
</dbReference>
<dbReference type="Proteomes" id="UP001187682">
    <property type="component" value="Unassembled WGS sequence"/>
</dbReference>
<organism evidence="2 3">
    <name type="scientific">Cephalotrichum gorgonifer</name>
    <dbReference type="NCBI Taxonomy" id="2041049"/>
    <lineage>
        <taxon>Eukaryota</taxon>
        <taxon>Fungi</taxon>
        <taxon>Dikarya</taxon>
        <taxon>Ascomycota</taxon>
        <taxon>Pezizomycotina</taxon>
        <taxon>Sordariomycetes</taxon>
        <taxon>Hypocreomycetidae</taxon>
        <taxon>Microascales</taxon>
        <taxon>Microascaceae</taxon>
        <taxon>Cephalotrichum</taxon>
    </lineage>
</organism>
<feature type="compositionally biased region" description="Basic and acidic residues" evidence="1">
    <location>
        <begin position="167"/>
        <end position="184"/>
    </location>
</feature>
<evidence type="ECO:0000313" key="3">
    <source>
        <dbReference type="Proteomes" id="UP001187682"/>
    </source>
</evidence>